<comment type="subcellular location">
    <subcellularLocation>
        <location evidence="1">Membrane</location>
        <topology evidence="1">Multi-pass membrane protein</topology>
    </subcellularLocation>
</comment>
<keyword evidence="4" id="KW-1133">Transmembrane helix</keyword>
<evidence type="ECO:0000256" key="1">
    <source>
        <dbReference type="ARBA" id="ARBA00004141"/>
    </source>
</evidence>
<dbReference type="Gene3D" id="1.25.40.20">
    <property type="entry name" value="Ankyrin repeat-containing domain"/>
    <property type="match status" value="1"/>
</dbReference>
<accession>A0AAW0LI97</accession>
<dbReference type="Pfam" id="PF12796">
    <property type="entry name" value="Ank_2"/>
    <property type="match status" value="2"/>
</dbReference>
<evidence type="ECO:0000256" key="6">
    <source>
        <dbReference type="ARBA" id="ARBA00023136"/>
    </source>
</evidence>
<dbReference type="PANTHER" id="PTHR24186:SF50">
    <property type="entry name" value="ANKYRIN REPEAT-CONTAINING PROTEIN ITN1-LIKE ISOFORM X1"/>
    <property type="match status" value="1"/>
</dbReference>
<evidence type="ECO:0000256" key="5">
    <source>
        <dbReference type="ARBA" id="ARBA00023043"/>
    </source>
</evidence>
<evidence type="ECO:0000256" key="4">
    <source>
        <dbReference type="ARBA" id="ARBA00022989"/>
    </source>
</evidence>
<feature type="domain" description="PGG" evidence="8">
    <location>
        <begin position="248"/>
        <end position="298"/>
    </location>
</feature>
<dbReference type="Pfam" id="PF13962">
    <property type="entry name" value="PGG"/>
    <property type="match status" value="1"/>
</dbReference>
<organism evidence="9 10">
    <name type="scientific">Quercus suber</name>
    <name type="common">Cork oak</name>
    <dbReference type="NCBI Taxonomy" id="58331"/>
    <lineage>
        <taxon>Eukaryota</taxon>
        <taxon>Viridiplantae</taxon>
        <taxon>Streptophyta</taxon>
        <taxon>Embryophyta</taxon>
        <taxon>Tracheophyta</taxon>
        <taxon>Spermatophyta</taxon>
        <taxon>Magnoliopsida</taxon>
        <taxon>eudicotyledons</taxon>
        <taxon>Gunneridae</taxon>
        <taxon>Pentapetalae</taxon>
        <taxon>rosids</taxon>
        <taxon>fabids</taxon>
        <taxon>Fagales</taxon>
        <taxon>Fagaceae</taxon>
        <taxon>Quercus</taxon>
    </lineage>
</organism>
<name>A0AAW0LI97_QUESU</name>
<keyword evidence="3" id="KW-0677">Repeat</keyword>
<dbReference type="InterPro" id="IPR036770">
    <property type="entry name" value="Ankyrin_rpt-contain_sf"/>
</dbReference>
<dbReference type="PROSITE" id="PS50297">
    <property type="entry name" value="ANK_REP_REGION"/>
    <property type="match status" value="2"/>
</dbReference>
<evidence type="ECO:0000259" key="8">
    <source>
        <dbReference type="Pfam" id="PF13962"/>
    </source>
</evidence>
<dbReference type="SUPFAM" id="SSF48403">
    <property type="entry name" value="Ankyrin repeat"/>
    <property type="match status" value="1"/>
</dbReference>
<feature type="repeat" description="ANK" evidence="7">
    <location>
        <begin position="32"/>
        <end position="64"/>
    </location>
</feature>
<feature type="repeat" description="ANK" evidence="7">
    <location>
        <begin position="66"/>
        <end position="87"/>
    </location>
</feature>
<proteinExistence type="predicted"/>
<feature type="non-terminal residue" evidence="9">
    <location>
        <position position="1"/>
    </location>
</feature>
<keyword evidence="5 7" id="KW-0040">ANK repeat</keyword>
<dbReference type="AlphaFoldDB" id="A0AAW0LI97"/>
<sequence length="299" mass="33661">CNNTILSVFVVFVGELLESKICPSAILEADDFGWIPLHYAAYMGRVQVVKLFLENNNSTAYVKDREGKCAIHIAAKEGHIDVLRVIILKCPDTCELFDNRDRTALYLAVESGRRNVVKLFLQELAFQDLINEHDNEGNTAFHLAAIKGHYALLMMLADDRRVDRMAINTAGMTTIDIVQSDKRFMSYEKDVIISKLNRDDFLLSLEQMVDRQTISSEPAEVLRNAGLELDRKKVKQTAEEAVYSRLDVQNIANINLLVATIIANVTFSAAIQVPGGYDSEGVAILSKNGDFRFRTFFYI</sequence>
<reference evidence="9 10" key="1">
    <citation type="journal article" date="2018" name="Sci. Data">
        <title>The draft genome sequence of cork oak.</title>
        <authorList>
            <person name="Ramos A.M."/>
            <person name="Usie A."/>
            <person name="Barbosa P."/>
            <person name="Barros P.M."/>
            <person name="Capote T."/>
            <person name="Chaves I."/>
            <person name="Simoes F."/>
            <person name="Abreu I."/>
            <person name="Carrasquinho I."/>
            <person name="Faro C."/>
            <person name="Guimaraes J.B."/>
            <person name="Mendonca D."/>
            <person name="Nobrega F."/>
            <person name="Rodrigues L."/>
            <person name="Saibo N.J.M."/>
            <person name="Varela M.C."/>
            <person name="Egas C."/>
            <person name="Matos J."/>
            <person name="Miguel C.M."/>
            <person name="Oliveira M.M."/>
            <person name="Ricardo C.P."/>
            <person name="Goncalves S."/>
        </authorList>
    </citation>
    <scope>NUCLEOTIDE SEQUENCE [LARGE SCALE GENOMIC DNA]</scope>
    <source>
        <strain evidence="10">cv. HL8</strain>
    </source>
</reference>
<evidence type="ECO:0000256" key="2">
    <source>
        <dbReference type="ARBA" id="ARBA00022692"/>
    </source>
</evidence>
<keyword evidence="10" id="KW-1185">Reference proteome</keyword>
<dbReference type="GO" id="GO:0005886">
    <property type="term" value="C:plasma membrane"/>
    <property type="evidence" value="ECO:0007669"/>
    <property type="project" value="TreeGrafter"/>
</dbReference>
<gene>
    <name evidence="9" type="primary">ITN1_24</name>
    <name evidence="9" type="ORF">CFP56_043121</name>
</gene>
<evidence type="ECO:0000313" key="9">
    <source>
        <dbReference type="EMBL" id="KAK7851025.1"/>
    </source>
</evidence>
<keyword evidence="6" id="KW-0472">Membrane</keyword>
<dbReference type="PANTHER" id="PTHR24186">
    <property type="entry name" value="PROTEIN PHOSPHATASE 1 REGULATORY SUBUNIT"/>
    <property type="match status" value="1"/>
</dbReference>
<dbReference type="Proteomes" id="UP000237347">
    <property type="component" value="Unassembled WGS sequence"/>
</dbReference>
<dbReference type="EMBL" id="PKMF04000092">
    <property type="protein sequence ID" value="KAK7851025.1"/>
    <property type="molecule type" value="Genomic_DNA"/>
</dbReference>
<dbReference type="PROSITE" id="PS50088">
    <property type="entry name" value="ANK_REPEAT"/>
    <property type="match status" value="2"/>
</dbReference>
<dbReference type="SMART" id="SM00248">
    <property type="entry name" value="ANK"/>
    <property type="match status" value="4"/>
</dbReference>
<protein>
    <submittedName>
        <fullName evidence="9">Ankyrin repeat-containing protein itn1</fullName>
    </submittedName>
</protein>
<evidence type="ECO:0000313" key="10">
    <source>
        <dbReference type="Proteomes" id="UP000237347"/>
    </source>
</evidence>
<evidence type="ECO:0000256" key="7">
    <source>
        <dbReference type="PROSITE-ProRule" id="PRU00023"/>
    </source>
</evidence>
<dbReference type="InterPro" id="IPR002110">
    <property type="entry name" value="Ankyrin_rpt"/>
</dbReference>
<evidence type="ECO:0000256" key="3">
    <source>
        <dbReference type="ARBA" id="ARBA00022737"/>
    </source>
</evidence>
<comment type="caution">
    <text evidence="9">The sequence shown here is derived from an EMBL/GenBank/DDBJ whole genome shotgun (WGS) entry which is preliminary data.</text>
</comment>
<dbReference type="InterPro" id="IPR026961">
    <property type="entry name" value="PGG_dom"/>
</dbReference>
<keyword evidence="2" id="KW-0812">Transmembrane</keyword>